<dbReference type="AlphaFoldDB" id="A0A0S2W8P9"/>
<gene>
    <name evidence="1" type="ORF">IB211_03317</name>
</gene>
<protein>
    <submittedName>
        <fullName evidence="1">Uncharacterized protein</fullName>
    </submittedName>
</protein>
<reference evidence="2" key="2">
    <citation type="submission" date="2015-04" db="EMBL/GenBank/DDBJ databases">
        <title>A butyrogenic pathway from the amino acid lysine in a human gut commensal.</title>
        <authorList>
            <person name="de Vos W.M."/>
            <person name="Bui N.T.P."/>
            <person name="Plugge C.M."/>
            <person name="Ritari J."/>
        </authorList>
    </citation>
    <scope>NUCLEOTIDE SEQUENCE [LARGE SCALE GENOMIC DNA]</scope>
    <source>
        <strain evidence="2">AF211</strain>
    </source>
</reference>
<organism evidence="1 2">
    <name type="scientific">Intestinimonas butyriciproducens</name>
    <dbReference type="NCBI Taxonomy" id="1297617"/>
    <lineage>
        <taxon>Bacteria</taxon>
        <taxon>Bacillati</taxon>
        <taxon>Bacillota</taxon>
        <taxon>Clostridia</taxon>
        <taxon>Eubacteriales</taxon>
        <taxon>Intestinimonas</taxon>
    </lineage>
</organism>
<name>A0A0S2W8P9_9FIRM</name>
<dbReference type="EMBL" id="CP011307">
    <property type="protein sequence ID" value="ALP95705.1"/>
    <property type="molecule type" value="Genomic_DNA"/>
</dbReference>
<reference evidence="1 2" key="1">
    <citation type="journal article" date="2015" name="Nat. Commun.">
        <title>Production of butyrate from lysine and the Amadori product fructoselysine by a human gut commensal.</title>
        <authorList>
            <person name="Bui T.P."/>
            <person name="Ritari J."/>
            <person name="Boeren S."/>
            <person name="de Waard P."/>
            <person name="Plugge C.M."/>
            <person name="de Vos W.M."/>
        </authorList>
    </citation>
    <scope>NUCLEOTIDE SEQUENCE [LARGE SCALE GENOMIC DNA]</scope>
    <source>
        <strain evidence="1 2">AF211</strain>
    </source>
</reference>
<sequence>MPRAHKYRLLFSTFWLSQSIAPRLSPFQGKRDGRLWS</sequence>
<keyword evidence="2" id="KW-1185">Reference proteome</keyword>
<dbReference type="KEGG" id="ibu:IB211_03317"/>
<evidence type="ECO:0000313" key="1">
    <source>
        <dbReference type="EMBL" id="ALP95705.1"/>
    </source>
</evidence>
<evidence type="ECO:0000313" key="2">
    <source>
        <dbReference type="Proteomes" id="UP000064844"/>
    </source>
</evidence>
<proteinExistence type="predicted"/>
<accession>A0A0S2W8P9</accession>
<dbReference type="Proteomes" id="UP000064844">
    <property type="component" value="Chromosome"/>
</dbReference>